<dbReference type="AlphaFoldDB" id="A0A3P3Y8Z3"/>
<evidence type="ECO:0000313" key="4">
    <source>
        <dbReference type="Proteomes" id="UP000290189"/>
    </source>
</evidence>
<dbReference type="Gene3D" id="3.40.525.10">
    <property type="entry name" value="CRAL-TRIO lipid binding domain"/>
    <property type="match status" value="1"/>
</dbReference>
<feature type="region of interest" description="Disordered" evidence="1">
    <location>
        <begin position="37"/>
        <end position="56"/>
    </location>
</feature>
<sequence length="339" mass="38647">MDLVALVRTVSGVVRRTRVKSAPAVWQRSMSSPASLSLSQQGKVADNQPPESAPLLPEDADVLKRLEIEFANEMPIDRQMMIRFVRGYKTEKARWETTVTKLREALEWRRKTQADSVLNAPLEREEKYFELWPHDFHGVSKRGHPIYVEATCAADPNVLLESFTVEEQQHFHIQTMEMLALIKRQCERDTGLRTYKHVVIMDLGGLSRRHMSSKFTGPVQSQINIDQFYYPESLQTLCIINAPFVFRMLWGMVKPWLHPLTAARIKILGADYITQLKEIIAEDQIPRYLGGNCKCCPAGKTLQELHGDKFKAFVDKRDRLLKAEAAAEDGTKSASMSTS</sequence>
<dbReference type="Pfam" id="PF00650">
    <property type="entry name" value="CRAL_TRIO"/>
    <property type="match status" value="1"/>
</dbReference>
<accession>A0A3P3Y8Z3</accession>
<dbReference type="InterPro" id="IPR036865">
    <property type="entry name" value="CRAL-TRIO_dom_sf"/>
</dbReference>
<evidence type="ECO:0000259" key="2">
    <source>
        <dbReference type="PROSITE" id="PS50191"/>
    </source>
</evidence>
<geneLocation type="mitochondrion" evidence="3"/>
<gene>
    <name evidence="3" type="ORF">PLBR_LOCUS3832</name>
</gene>
<proteinExistence type="predicted"/>
<keyword evidence="3" id="KW-0496">Mitochondrion</keyword>
<dbReference type="EMBL" id="OVEO01000006">
    <property type="protein sequence ID" value="SPQ96617.1"/>
    <property type="molecule type" value="Genomic_DNA"/>
</dbReference>
<evidence type="ECO:0000313" key="3">
    <source>
        <dbReference type="EMBL" id="SPQ96617.1"/>
    </source>
</evidence>
<organism evidence="3 4">
    <name type="scientific">Plasmodiophora brassicae</name>
    <name type="common">Clubroot disease agent</name>
    <dbReference type="NCBI Taxonomy" id="37360"/>
    <lineage>
        <taxon>Eukaryota</taxon>
        <taxon>Sar</taxon>
        <taxon>Rhizaria</taxon>
        <taxon>Endomyxa</taxon>
        <taxon>Phytomyxea</taxon>
        <taxon>Plasmodiophorida</taxon>
        <taxon>Plasmodiophoridae</taxon>
        <taxon>Plasmodiophora</taxon>
    </lineage>
</organism>
<feature type="domain" description="CRAL-TRIO" evidence="2">
    <location>
        <begin position="124"/>
        <end position="297"/>
    </location>
</feature>
<dbReference type="SUPFAM" id="SSF52087">
    <property type="entry name" value="CRAL/TRIO domain"/>
    <property type="match status" value="1"/>
</dbReference>
<dbReference type="PROSITE" id="PS50191">
    <property type="entry name" value="CRAL_TRIO"/>
    <property type="match status" value="1"/>
</dbReference>
<dbReference type="PANTHER" id="PTHR45657:SF1">
    <property type="entry name" value="CRAL-TRIO DOMAIN-CONTAINING PROTEIN YKL091C-RELATED"/>
    <property type="match status" value="1"/>
</dbReference>
<dbReference type="PANTHER" id="PTHR45657">
    <property type="entry name" value="CRAL-TRIO DOMAIN-CONTAINING PROTEIN YKL091C-RELATED"/>
    <property type="match status" value="1"/>
</dbReference>
<reference evidence="3 4" key="1">
    <citation type="submission" date="2018-03" db="EMBL/GenBank/DDBJ databases">
        <authorList>
            <person name="Fogelqvist J."/>
        </authorList>
    </citation>
    <scope>NUCLEOTIDE SEQUENCE [LARGE SCALE GENOMIC DNA]</scope>
</reference>
<dbReference type="Proteomes" id="UP000290189">
    <property type="component" value="Unassembled WGS sequence"/>
</dbReference>
<protein>
    <recommendedName>
        <fullName evidence="2">CRAL-TRIO domain-containing protein</fullName>
    </recommendedName>
</protein>
<evidence type="ECO:0000256" key="1">
    <source>
        <dbReference type="SAM" id="MobiDB-lite"/>
    </source>
</evidence>
<dbReference type="SMART" id="SM00516">
    <property type="entry name" value="SEC14"/>
    <property type="match status" value="1"/>
</dbReference>
<dbReference type="CDD" id="cd00170">
    <property type="entry name" value="SEC14"/>
    <property type="match status" value="1"/>
</dbReference>
<dbReference type="InterPro" id="IPR001251">
    <property type="entry name" value="CRAL-TRIO_dom"/>
</dbReference>
<name>A0A3P3Y8Z3_PLABS</name>
<dbReference type="InterPro" id="IPR051026">
    <property type="entry name" value="PI/PC_transfer"/>
</dbReference>